<organism evidence="2 3">
    <name type="scientific">Olea europaea subsp. europaea</name>
    <dbReference type="NCBI Taxonomy" id="158383"/>
    <lineage>
        <taxon>Eukaryota</taxon>
        <taxon>Viridiplantae</taxon>
        <taxon>Streptophyta</taxon>
        <taxon>Embryophyta</taxon>
        <taxon>Tracheophyta</taxon>
        <taxon>Spermatophyta</taxon>
        <taxon>Magnoliopsida</taxon>
        <taxon>eudicotyledons</taxon>
        <taxon>Gunneridae</taxon>
        <taxon>Pentapetalae</taxon>
        <taxon>asterids</taxon>
        <taxon>lamiids</taxon>
        <taxon>Lamiales</taxon>
        <taxon>Oleaceae</taxon>
        <taxon>Oleeae</taxon>
        <taxon>Olea</taxon>
    </lineage>
</organism>
<dbReference type="Gramene" id="OE9A053667T1">
    <property type="protein sequence ID" value="OE9A053667C1"/>
    <property type="gene ID" value="OE9A053667"/>
</dbReference>
<dbReference type="OrthoDB" id="1749256at2759"/>
<comment type="caution">
    <text evidence="2">The sequence shown here is derived from an EMBL/GenBank/DDBJ whole genome shotgun (WGS) entry which is preliminary data.</text>
</comment>
<gene>
    <name evidence="2" type="ORF">OLEA9_A053667</name>
</gene>
<dbReference type="AlphaFoldDB" id="A0A8S0VKN4"/>
<name>A0A8S0VKN4_OLEEU</name>
<evidence type="ECO:0000256" key="1">
    <source>
        <dbReference type="SAM" id="MobiDB-lite"/>
    </source>
</evidence>
<evidence type="ECO:0000313" key="3">
    <source>
        <dbReference type="Proteomes" id="UP000594638"/>
    </source>
</evidence>
<sequence length="170" mass="19459">MMELNHRKEAQTLSAIEQDEGDDLKEPIWVVYKEEGFKSAVSFSSREDNRIVEYGNAADDVNLLAKHANNNGAMEDDRRSLQEDKLPMSVEKKDTHQNVVRSYHAGKSTSRKVDEMVKEMKDQVIRAKVYLNFSSANSSSHIVKELKLRIKEIERAMTQSTRDSRVSKGK</sequence>
<dbReference type="EMBL" id="CACTIH010009546">
    <property type="protein sequence ID" value="CAA3032240.1"/>
    <property type="molecule type" value="Genomic_DNA"/>
</dbReference>
<protein>
    <submittedName>
        <fullName evidence="2">Probable galacturonosyltransferase 6</fullName>
    </submittedName>
</protein>
<keyword evidence="3" id="KW-1185">Reference proteome</keyword>
<reference evidence="2 3" key="1">
    <citation type="submission" date="2019-12" db="EMBL/GenBank/DDBJ databases">
        <authorList>
            <person name="Alioto T."/>
            <person name="Alioto T."/>
            <person name="Gomez Garrido J."/>
        </authorList>
    </citation>
    <scope>NUCLEOTIDE SEQUENCE [LARGE SCALE GENOMIC DNA]</scope>
</reference>
<feature type="region of interest" description="Disordered" evidence="1">
    <location>
        <begin position="88"/>
        <end position="111"/>
    </location>
</feature>
<dbReference type="Pfam" id="PF25557">
    <property type="entry name" value="GAUT_1"/>
    <property type="match status" value="1"/>
</dbReference>
<proteinExistence type="predicted"/>
<accession>A0A8S0VKN4</accession>
<evidence type="ECO:0000313" key="2">
    <source>
        <dbReference type="EMBL" id="CAA3032240.1"/>
    </source>
</evidence>
<dbReference type="Proteomes" id="UP000594638">
    <property type="component" value="Unassembled WGS sequence"/>
</dbReference>